<gene>
    <name evidence="1" type="ORF">H0S81_05965</name>
</gene>
<protein>
    <submittedName>
        <fullName evidence="1">Class I SAM-dependent methyltransferase</fullName>
    </submittedName>
</protein>
<dbReference type="Gene3D" id="3.40.50.150">
    <property type="entry name" value="Vaccinia Virus protein VP39"/>
    <property type="match status" value="1"/>
</dbReference>
<proteinExistence type="predicted"/>
<sequence>MTKMDFDFLHAVKGFMADEEATRLHDLALAAAPLGPVLEIGSYCGLSAAVIGWACKQTHSTLFSIDHHTGSEEQQPGEQYFDPDLYDKTMGQINTLPFLLKTIKTAGLADYVVPMVCASAVAGKMWHTPLSMVFIDGGHSFDAVYQDFLTWSPHVMADGFLVFHDIFLDPARGGQAPRQVYDIALQTGDYIELPMTNTLGVLQQKPV</sequence>
<reference evidence="1" key="1">
    <citation type="submission" date="2020-07" db="EMBL/GenBank/DDBJ databases">
        <title>Severe corrosion of carbon steel in oil field produced water can be linked to methanogenic archaea containing a special type of NiFe hydrogenase.</title>
        <authorList>
            <person name="Lahme S."/>
            <person name="Mand J."/>
            <person name="Longwell J."/>
            <person name="Smith R."/>
            <person name="Enning D."/>
        </authorList>
    </citation>
    <scope>NUCLEOTIDE SEQUENCE</scope>
    <source>
        <strain evidence="1">MIC098Bin6</strain>
    </source>
</reference>
<dbReference type="GO" id="GO:0032259">
    <property type="term" value="P:methylation"/>
    <property type="evidence" value="ECO:0007669"/>
    <property type="project" value="UniProtKB-KW"/>
</dbReference>
<evidence type="ECO:0000313" key="2">
    <source>
        <dbReference type="Proteomes" id="UP000706172"/>
    </source>
</evidence>
<comment type="caution">
    <text evidence="1">The sequence shown here is derived from an EMBL/GenBank/DDBJ whole genome shotgun (WGS) entry which is preliminary data.</text>
</comment>
<accession>A0A931CV25</accession>
<name>A0A931CV25_9BACT</name>
<dbReference type="EMBL" id="JACCQK010000319">
    <property type="protein sequence ID" value="MBG0779455.1"/>
    <property type="molecule type" value="Genomic_DNA"/>
</dbReference>
<dbReference type="AlphaFoldDB" id="A0A931CV25"/>
<dbReference type="Pfam" id="PF13578">
    <property type="entry name" value="Methyltransf_24"/>
    <property type="match status" value="1"/>
</dbReference>
<dbReference type="SUPFAM" id="SSF53335">
    <property type="entry name" value="S-adenosyl-L-methionine-dependent methyltransferases"/>
    <property type="match status" value="1"/>
</dbReference>
<keyword evidence="1" id="KW-0808">Transferase</keyword>
<dbReference type="Proteomes" id="UP000706172">
    <property type="component" value="Unassembled WGS sequence"/>
</dbReference>
<dbReference type="InterPro" id="IPR029063">
    <property type="entry name" value="SAM-dependent_MTases_sf"/>
</dbReference>
<evidence type="ECO:0000313" key="1">
    <source>
        <dbReference type="EMBL" id="MBG0779455.1"/>
    </source>
</evidence>
<dbReference type="GO" id="GO:0008168">
    <property type="term" value="F:methyltransferase activity"/>
    <property type="evidence" value="ECO:0007669"/>
    <property type="project" value="UniProtKB-KW"/>
</dbReference>
<keyword evidence="1" id="KW-0489">Methyltransferase</keyword>
<organism evidence="1 2">
    <name type="scientific">Desulfotignum balticum</name>
    <dbReference type="NCBI Taxonomy" id="115781"/>
    <lineage>
        <taxon>Bacteria</taxon>
        <taxon>Pseudomonadati</taxon>
        <taxon>Thermodesulfobacteriota</taxon>
        <taxon>Desulfobacteria</taxon>
        <taxon>Desulfobacterales</taxon>
        <taxon>Desulfobacteraceae</taxon>
        <taxon>Desulfotignum</taxon>
    </lineage>
</organism>